<feature type="transmembrane region" description="Helical" evidence="7">
    <location>
        <begin position="390"/>
        <end position="414"/>
    </location>
</feature>
<dbReference type="PANTHER" id="PTHR43867">
    <property type="entry name" value="CELLULOSE SYNTHASE CATALYTIC SUBUNIT A [UDP-FORMING]"/>
    <property type="match status" value="1"/>
</dbReference>
<evidence type="ECO:0000256" key="7">
    <source>
        <dbReference type="SAM" id="Phobius"/>
    </source>
</evidence>
<name>A0A254PVK8_9BURK</name>
<accession>A0A254PVK8</accession>
<dbReference type="SUPFAM" id="SSF53448">
    <property type="entry name" value="Nucleotide-diphospho-sugar transferases"/>
    <property type="match status" value="1"/>
</dbReference>
<protein>
    <submittedName>
        <fullName evidence="10">Type II secretion system protein E</fullName>
    </submittedName>
</protein>
<keyword evidence="11" id="KW-1185">Reference proteome</keyword>
<dbReference type="InterPro" id="IPR037257">
    <property type="entry name" value="T2SS_E_N_sf"/>
</dbReference>
<keyword evidence="4 7" id="KW-0812">Transmembrane</keyword>
<dbReference type="NCBIfam" id="NF012033">
    <property type="entry name" value="PRK15489.1"/>
    <property type="match status" value="1"/>
</dbReference>
<evidence type="ECO:0000256" key="3">
    <source>
        <dbReference type="ARBA" id="ARBA00022679"/>
    </source>
</evidence>
<dbReference type="InterPro" id="IPR029044">
    <property type="entry name" value="Nucleotide-diphossugar_trans"/>
</dbReference>
<sequence>MYLIDVVASLLFILKYIAITIAIMISISSIDDLFIDIVYWVRRFIRSITIYRRHPKMQYSALLSIPEKPLAIMVPAWHETGVIGKMAELAAITLDYENYHIFVGTYPNDPETQLDVDKVCAVFPNVHKVVCARPGPTSKADCLNNVLDAILQFELKASLEFSGFILHDSEDVVSPLELRLFNYLLPKNDLIQIPVYPFEKGWMNFTSMHYLDEFAELHGKDVVVREALSGQVPSAGVGTCFSRKAVLALLEDGDGIAFDAQSLTEDYDIGFRLKAKGLKEVFVRFPVIFDDSNEARKKLLRGQSIRDSNVICVREYFPDTLATAIRQKSRWITGIVFQGYQTHHWTASPILNYFLWRDRKGAITNFISFIATIILIQLILLWLYQNLWPGAYHFLSIFESSEWLMGFLWLNFFLMMNRIAQRIFFVSSYYGLKEGLMSIPRLFWGNYINFMANWKAVKQVMQHGDVRRIAWDKTTHDFPTIGLENKERKKLGHILIGRKVITQEQLDSVLVHKKNGIKIGSALVHEGILTSTELADALSIQAGVPAESIDAYAISEDLINSVSASIALQYAILPIRREKSFLVFASESALDPISIAAISRKVGCQIRYVIAPKGQVTIGLRKWYTHLRADDPHKTLDEAVSTGKINSNQSEEIWKFYVSRQILLAEILVSLGHINEAALRALLLQHSVTKLYLGDFLVDKNIISKETLQKALELQRHLQPDIRKLVESEIRLQGT</sequence>
<dbReference type="InterPro" id="IPR050321">
    <property type="entry name" value="Glycosyltr_2/OpgH_subfam"/>
</dbReference>
<dbReference type="SUPFAM" id="SSF160246">
    <property type="entry name" value="EspE N-terminal domain-like"/>
    <property type="match status" value="1"/>
</dbReference>
<comment type="subcellular location">
    <subcellularLocation>
        <location evidence="1">Membrane</location>
        <topology evidence="1">Multi-pass membrane protein</topology>
    </subcellularLocation>
</comment>
<dbReference type="Proteomes" id="UP000198104">
    <property type="component" value="Unassembled WGS sequence"/>
</dbReference>
<feature type="domain" description="Type II secretion system protein GspE N-terminal" evidence="8">
    <location>
        <begin position="543"/>
        <end position="626"/>
    </location>
</feature>
<dbReference type="InterPro" id="IPR001173">
    <property type="entry name" value="Glyco_trans_2-like"/>
</dbReference>
<gene>
    <name evidence="10" type="primary">nfrB</name>
    <name evidence="10" type="ORF">CBI30_10035</name>
</gene>
<organism evidence="10 11">
    <name type="scientific">Polynucleobacter aenigmaticus</name>
    <dbReference type="NCBI Taxonomy" id="1743164"/>
    <lineage>
        <taxon>Bacteria</taxon>
        <taxon>Pseudomonadati</taxon>
        <taxon>Pseudomonadota</taxon>
        <taxon>Betaproteobacteria</taxon>
        <taxon>Burkholderiales</taxon>
        <taxon>Burkholderiaceae</taxon>
        <taxon>Polynucleobacter</taxon>
    </lineage>
</organism>
<dbReference type="Pfam" id="PF05157">
    <property type="entry name" value="MshEN"/>
    <property type="match status" value="1"/>
</dbReference>
<dbReference type="OrthoDB" id="5294733at2"/>
<dbReference type="GO" id="GO:0016020">
    <property type="term" value="C:membrane"/>
    <property type="evidence" value="ECO:0007669"/>
    <property type="project" value="UniProtKB-SubCell"/>
</dbReference>
<dbReference type="RefSeq" id="WP_088528166.1">
    <property type="nucleotide sequence ID" value="NZ_NGUO01000019.1"/>
</dbReference>
<dbReference type="Pfam" id="PF13632">
    <property type="entry name" value="Glyco_trans_2_3"/>
    <property type="match status" value="1"/>
</dbReference>
<evidence type="ECO:0000259" key="8">
    <source>
        <dbReference type="Pfam" id="PF05157"/>
    </source>
</evidence>
<keyword evidence="5 7" id="KW-1133">Transmembrane helix</keyword>
<evidence type="ECO:0000256" key="2">
    <source>
        <dbReference type="ARBA" id="ARBA00022676"/>
    </source>
</evidence>
<dbReference type="Gene3D" id="3.30.300.160">
    <property type="entry name" value="Type II secretion system, protein E, N-terminal domain"/>
    <property type="match status" value="1"/>
</dbReference>
<evidence type="ECO:0000256" key="1">
    <source>
        <dbReference type="ARBA" id="ARBA00004141"/>
    </source>
</evidence>
<dbReference type="InterPro" id="IPR007831">
    <property type="entry name" value="T2SS_GspE_N"/>
</dbReference>
<keyword evidence="2" id="KW-0328">Glycosyltransferase</keyword>
<dbReference type="PANTHER" id="PTHR43867:SF2">
    <property type="entry name" value="CELLULOSE SYNTHASE CATALYTIC SUBUNIT A [UDP-FORMING]"/>
    <property type="match status" value="1"/>
</dbReference>
<dbReference type="GO" id="GO:0016757">
    <property type="term" value="F:glycosyltransferase activity"/>
    <property type="evidence" value="ECO:0007669"/>
    <property type="project" value="UniProtKB-KW"/>
</dbReference>
<evidence type="ECO:0000313" key="10">
    <source>
        <dbReference type="EMBL" id="OWS69316.1"/>
    </source>
</evidence>
<feature type="transmembrane region" description="Helical" evidence="7">
    <location>
        <begin position="6"/>
        <end position="27"/>
    </location>
</feature>
<evidence type="ECO:0000256" key="6">
    <source>
        <dbReference type="ARBA" id="ARBA00023136"/>
    </source>
</evidence>
<reference evidence="10 11" key="1">
    <citation type="submission" date="2017-05" db="EMBL/GenBank/DDBJ databases">
        <title>Polynucleobacter sp. MWH-K35W1 isolated from the permanently anoxic monimolimnion of a meromictic lake.</title>
        <authorList>
            <person name="Hahn M.W."/>
        </authorList>
    </citation>
    <scope>NUCLEOTIDE SEQUENCE [LARGE SCALE GENOMIC DNA]</scope>
    <source>
        <strain evidence="10 11">MWH-K35W1</strain>
    </source>
</reference>
<evidence type="ECO:0000256" key="5">
    <source>
        <dbReference type="ARBA" id="ARBA00022989"/>
    </source>
</evidence>
<feature type="domain" description="Glycosyltransferase 2-like" evidence="9">
    <location>
        <begin position="164"/>
        <end position="383"/>
    </location>
</feature>
<feature type="transmembrane region" description="Helical" evidence="7">
    <location>
        <begin position="362"/>
        <end position="384"/>
    </location>
</feature>
<keyword evidence="6 7" id="KW-0472">Membrane</keyword>
<dbReference type="AlphaFoldDB" id="A0A254PVK8"/>
<dbReference type="NCBIfam" id="NF011305">
    <property type="entry name" value="PRK14716.1-3"/>
    <property type="match status" value="1"/>
</dbReference>
<comment type="caution">
    <text evidence="10">The sequence shown here is derived from an EMBL/GenBank/DDBJ whole genome shotgun (WGS) entry which is preliminary data.</text>
</comment>
<proteinExistence type="predicted"/>
<evidence type="ECO:0000313" key="11">
    <source>
        <dbReference type="Proteomes" id="UP000198104"/>
    </source>
</evidence>
<dbReference type="EMBL" id="NGUO01000019">
    <property type="protein sequence ID" value="OWS69316.1"/>
    <property type="molecule type" value="Genomic_DNA"/>
</dbReference>
<keyword evidence="3" id="KW-0808">Transferase</keyword>
<evidence type="ECO:0000256" key="4">
    <source>
        <dbReference type="ARBA" id="ARBA00022692"/>
    </source>
</evidence>
<evidence type="ECO:0000259" key="9">
    <source>
        <dbReference type="Pfam" id="PF13632"/>
    </source>
</evidence>